<dbReference type="InParanoid" id="D4H1Q8"/>
<protein>
    <recommendedName>
        <fullName evidence="3">PAS fold-4 domain-containing protein</fullName>
    </recommendedName>
</protein>
<evidence type="ECO:0000313" key="1">
    <source>
        <dbReference type="EMBL" id="ADD68818.1"/>
    </source>
</evidence>
<sequence>MENKNTKTEEQVLEAFHMMWDEYPSPVMLLSRRHDIITVNKAANTMGIPKGIKCHELTPGVSHAKYCRAAEALKTKTATRAVCKLETTEQVIDSYWIPVHEGGGYLLHFGNDITEYADDSLFA</sequence>
<dbReference type="AlphaFoldDB" id="D4H1Q8"/>
<dbReference type="RefSeq" id="WP_013011322.1">
    <property type="nucleotide sequence ID" value="NC_013943.1"/>
</dbReference>
<evidence type="ECO:0008006" key="3">
    <source>
        <dbReference type="Google" id="ProtNLM"/>
    </source>
</evidence>
<reference evidence="1 2" key="1">
    <citation type="journal article" date="2010" name="Stand. Genomic Sci.">
        <title>Complete genome sequence of Denitrovibrio acetiphilus type strain (N2460).</title>
        <authorList>
            <person name="Kiss H."/>
            <person name="Lang E."/>
            <person name="Lapidus A."/>
            <person name="Copeland A."/>
            <person name="Nolan M."/>
            <person name="Glavina Del Rio T."/>
            <person name="Chen F."/>
            <person name="Lucas S."/>
            <person name="Tice H."/>
            <person name="Cheng J.F."/>
            <person name="Han C."/>
            <person name="Goodwin L."/>
            <person name="Pitluck S."/>
            <person name="Liolios K."/>
            <person name="Pati A."/>
            <person name="Ivanova N."/>
            <person name="Mavromatis K."/>
            <person name="Chen A."/>
            <person name="Palaniappan K."/>
            <person name="Land M."/>
            <person name="Hauser L."/>
            <person name="Chang Y.J."/>
            <person name="Jeffries C.D."/>
            <person name="Detter J.C."/>
            <person name="Brettin T."/>
            <person name="Spring S."/>
            <person name="Rohde M."/>
            <person name="Goker M."/>
            <person name="Woyke T."/>
            <person name="Bristow J."/>
            <person name="Eisen J.A."/>
            <person name="Markowitz V."/>
            <person name="Hugenholtz P."/>
            <person name="Kyrpides N.C."/>
            <person name="Klenk H.P."/>
        </authorList>
    </citation>
    <scope>NUCLEOTIDE SEQUENCE [LARGE SCALE GENOMIC DNA]</scope>
    <source>
        <strain evidence="2">DSM 12809 / NBRC 114555 / N2460</strain>
    </source>
</reference>
<gene>
    <name evidence="1" type="ordered locus">Dacet_2055</name>
</gene>
<dbReference type="PaxDb" id="522772-Dacet_2055"/>
<dbReference type="STRING" id="522772.Dacet_2055"/>
<organism evidence="1 2">
    <name type="scientific">Denitrovibrio acetiphilus (strain DSM 12809 / NBRC 114555 / N2460)</name>
    <dbReference type="NCBI Taxonomy" id="522772"/>
    <lineage>
        <taxon>Bacteria</taxon>
        <taxon>Pseudomonadati</taxon>
        <taxon>Deferribacterota</taxon>
        <taxon>Deferribacteres</taxon>
        <taxon>Deferribacterales</taxon>
        <taxon>Geovibrionaceae</taxon>
        <taxon>Denitrovibrio</taxon>
    </lineage>
</organism>
<dbReference type="EMBL" id="CP001968">
    <property type="protein sequence ID" value="ADD68818.1"/>
    <property type="molecule type" value="Genomic_DNA"/>
</dbReference>
<dbReference type="OrthoDB" id="5421973at2"/>
<evidence type="ECO:0000313" key="2">
    <source>
        <dbReference type="Proteomes" id="UP000002012"/>
    </source>
</evidence>
<proteinExistence type="predicted"/>
<name>D4H1Q8_DENA2</name>
<dbReference type="Proteomes" id="UP000002012">
    <property type="component" value="Chromosome"/>
</dbReference>
<keyword evidence="2" id="KW-1185">Reference proteome</keyword>
<dbReference type="KEGG" id="dap:Dacet_2055"/>
<dbReference type="HOGENOM" id="CLU_164523_0_0_0"/>
<accession>D4H1Q8</accession>